<dbReference type="AlphaFoldDB" id="A0A0R1KYD7"/>
<dbReference type="EMBL" id="AZEA01000007">
    <property type="protein sequence ID" value="KRK88687.1"/>
    <property type="molecule type" value="Genomic_DNA"/>
</dbReference>
<dbReference type="OrthoDB" id="9802667at2"/>
<keyword evidence="5" id="KW-0119">Carbohydrate metabolism</keyword>
<dbReference type="NCBIfam" id="NF005119">
    <property type="entry name" value="PRK06552.1"/>
    <property type="match status" value="1"/>
</dbReference>
<dbReference type="PANTHER" id="PTHR30246">
    <property type="entry name" value="2-KETO-3-DEOXY-6-PHOSPHOGLUCONATE ALDOLASE"/>
    <property type="match status" value="1"/>
</dbReference>
<dbReference type="PATRIC" id="fig|1423808.3.peg.2422"/>
<dbReference type="Gene3D" id="3.20.20.70">
    <property type="entry name" value="Aldolase class I"/>
    <property type="match status" value="1"/>
</dbReference>
<evidence type="ECO:0000256" key="1">
    <source>
        <dbReference type="ARBA" id="ARBA00004761"/>
    </source>
</evidence>
<evidence type="ECO:0000256" key="2">
    <source>
        <dbReference type="ARBA" id="ARBA00006906"/>
    </source>
</evidence>
<dbReference type="NCBIfam" id="TIGR01182">
    <property type="entry name" value="eda"/>
    <property type="match status" value="1"/>
</dbReference>
<accession>A0A0R1KYD7</accession>
<dbReference type="Proteomes" id="UP000051581">
    <property type="component" value="Unassembled WGS sequence"/>
</dbReference>
<sequence>MLEKSKVLTQVQNSGIVAVVRGNSKEEAYQTAKACIKGGVSSIELAFTAPNADQVIGKLNEEYADDENVLIGAGTVLDAPTARIAIIAGARYIVSPSFSEEVAKMCNLYTIPYIPGCMTPTDIQNALTFGSEIVKLFPGSIVGSSMVSELHGPFPQVKIMVTGGVTLANLPEWFDKGAKIVGVGGQMVGPAAHGDFEKVTENARVFKEQLDRILSDQVLA</sequence>
<keyword evidence="4" id="KW-0456">Lyase</keyword>
<proteinExistence type="inferred from homology"/>
<evidence type="ECO:0000313" key="6">
    <source>
        <dbReference type="EMBL" id="KRK88687.1"/>
    </source>
</evidence>
<dbReference type="InterPro" id="IPR000887">
    <property type="entry name" value="Aldlse_KDPG_KHG"/>
</dbReference>
<dbReference type="Pfam" id="PF01081">
    <property type="entry name" value="Aldolase"/>
    <property type="match status" value="1"/>
</dbReference>
<comment type="caution">
    <text evidence="6">The sequence shown here is derived from an EMBL/GenBank/DDBJ whole genome shotgun (WGS) entry which is preliminary data.</text>
</comment>
<evidence type="ECO:0000313" key="7">
    <source>
        <dbReference type="Proteomes" id="UP000051581"/>
    </source>
</evidence>
<evidence type="ECO:0000256" key="5">
    <source>
        <dbReference type="ARBA" id="ARBA00023277"/>
    </source>
</evidence>
<dbReference type="PANTHER" id="PTHR30246:SF1">
    <property type="entry name" value="2-DEHYDRO-3-DEOXY-6-PHOSPHOGALACTONATE ALDOLASE-RELATED"/>
    <property type="match status" value="1"/>
</dbReference>
<name>A0A0R1KYD7_9LACO</name>
<reference evidence="6 7" key="1">
    <citation type="journal article" date="2015" name="Genome Announc.">
        <title>Expanding the biotechnology potential of lactobacilli through comparative genomics of 213 strains and associated genera.</title>
        <authorList>
            <person name="Sun Z."/>
            <person name="Harris H.M."/>
            <person name="McCann A."/>
            <person name="Guo C."/>
            <person name="Argimon S."/>
            <person name="Zhang W."/>
            <person name="Yang X."/>
            <person name="Jeffery I.B."/>
            <person name="Cooney J.C."/>
            <person name="Kagawa T.F."/>
            <person name="Liu W."/>
            <person name="Song Y."/>
            <person name="Salvetti E."/>
            <person name="Wrobel A."/>
            <person name="Rasinkangas P."/>
            <person name="Parkhill J."/>
            <person name="Rea M.C."/>
            <person name="O'Sullivan O."/>
            <person name="Ritari J."/>
            <person name="Douillard F.P."/>
            <person name="Paul Ross R."/>
            <person name="Yang R."/>
            <person name="Briner A.E."/>
            <person name="Felis G.E."/>
            <person name="de Vos W.M."/>
            <person name="Barrangou R."/>
            <person name="Klaenhammer T.R."/>
            <person name="Caufield P.W."/>
            <person name="Cui Y."/>
            <person name="Zhang H."/>
            <person name="O'Toole P.W."/>
        </authorList>
    </citation>
    <scope>NUCLEOTIDE SEQUENCE [LARGE SCALE GENOMIC DNA]</scope>
    <source>
        <strain evidence="6 7">DSM 19904</strain>
    </source>
</reference>
<evidence type="ECO:0000256" key="3">
    <source>
        <dbReference type="ARBA" id="ARBA00011233"/>
    </source>
</evidence>
<dbReference type="GO" id="GO:0016829">
    <property type="term" value="F:lyase activity"/>
    <property type="evidence" value="ECO:0007669"/>
    <property type="project" value="UniProtKB-KW"/>
</dbReference>
<protein>
    <submittedName>
        <fullName evidence="6">2-dehydro-3-deoxyphosphogluconate aldolase</fullName>
    </submittedName>
</protein>
<keyword evidence="7" id="KW-1185">Reference proteome</keyword>
<dbReference type="CDD" id="cd00452">
    <property type="entry name" value="KDPG_aldolase"/>
    <property type="match status" value="1"/>
</dbReference>
<comment type="similarity">
    <text evidence="2">Belongs to the KHG/KDPG aldolase family.</text>
</comment>
<comment type="pathway">
    <text evidence="1">Carbohydrate acid metabolism.</text>
</comment>
<gene>
    <name evidence="6" type="ORF">FD17_GL002379</name>
</gene>
<comment type="subunit">
    <text evidence="3">Homotrimer.</text>
</comment>
<dbReference type="RefSeq" id="WP_057824699.1">
    <property type="nucleotide sequence ID" value="NZ_AZEA01000007.1"/>
</dbReference>
<evidence type="ECO:0000256" key="4">
    <source>
        <dbReference type="ARBA" id="ARBA00023239"/>
    </source>
</evidence>
<dbReference type="SUPFAM" id="SSF51569">
    <property type="entry name" value="Aldolase"/>
    <property type="match status" value="1"/>
</dbReference>
<dbReference type="InterPro" id="IPR013785">
    <property type="entry name" value="Aldolase_TIM"/>
</dbReference>
<organism evidence="6 7">
    <name type="scientific">Lentilactobacillus sunkii DSM 19904</name>
    <dbReference type="NCBI Taxonomy" id="1423808"/>
    <lineage>
        <taxon>Bacteria</taxon>
        <taxon>Bacillati</taxon>
        <taxon>Bacillota</taxon>
        <taxon>Bacilli</taxon>
        <taxon>Lactobacillales</taxon>
        <taxon>Lactobacillaceae</taxon>
        <taxon>Lentilactobacillus</taxon>
    </lineage>
</organism>